<dbReference type="Gene3D" id="3.10.100.10">
    <property type="entry name" value="Mannose-Binding Protein A, subunit A"/>
    <property type="match status" value="1"/>
</dbReference>
<evidence type="ECO:0000313" key="3">
    <source>
        <dbReference type="EMBL" id="CAK8673665.1"/>
    </source>
</evidence>
<dbReference type="Pfam" id="PF06482">
    <property type="entry name" value="Endostatin"/>
    <property type="match status" value="1"/>
</dbReference>
<keyword evidence="4" id="KW-1185">Reference proteome</keyword>
<reference evidence="3 4" key="1">
    <citation type="submission" date="2024-02" db="EMBL/GenBank/DDBJ databases">
        <authorList>
            <person name="Daric V."/>
            <person name="Darras S."/>
        </authorList>
    </citation>
    <scope>NUCLEOTIDE SEQUENCE [LARGE SCALE GENOMIC DNA]</scope>
</reference>
<accession>A0ABP0F5G0</accession>
<name>A0ABP0F5G0_CLALP</name>
<sequence>MYQRPVRPTRKSTTTTTTTTTAATTTTTTTEAPTTTTTTTTQQPLSNKRLHMIALNFPLSGRMGGIVGADRLCFEQAKDAGLRGTYRAFLSSRDQHVSSIVRRQDRENVPIVNAKGEILFPNWNSIFNGSMGDFHDPEKIYSFEQRRILTDARWPVKAIWHGSSPDGSVNSHHYCVSWYTQNMAVTGAGASLRNHRLLAHKPLSCHRSFAVLCIENSTRTLRYRKR</sequence>
<organism evidence="3 4">
    <name type="scientific">Clavelina lepadiformis</name>
    <name type="common">Light-bulb sea squirt</name>
    <name type="synonym">Ascidia lepadiformis</name>
    <dbReference type="NCBI Taxonomy" id="159417"/>
    <lineage>
        <taxon>Eukaryota</taxon>
        <taxon>Metazoa</taxon>
        <taxon>Chordata</taxon>
        <taxon>Tunicata</taxon>
        <taxon>Ascidiacea</taxon>
        <taxon>Aplousobranchia</taxon>
        <taxon>Clavelinidae</taxon>
        <taxon>Clavelina</taxon>
    </lineage>
</organism>
<evidence type="ECO:0000313" key="4">
    <source>
        <dbReference type="Proteomes" id="UP001642483"/>
    </source>
</evidence>
<evidence type="ECO:0000259" key="2">
    <source>
        <dbReference type="Pfam" id="PF06482"/>
    </source>
</evidence>
<proteinExistence type="predicted"/>
<dbReference type="InterPro" id="IPR010515">
    <property type="entry name" value="Collagenase_NC10/endostatin"/>
</dbReference>
<evidence type="ECO:0000256" key="1">
    <source>
        <dbReference type="SAM" id="MobiDB-lite"/>
    </source>
</evidence>
<dbReference type="InterPro" id="IPR016186">
    <property type="entry name" value="C-type_lectin-like/link_sf"/>
</dbReference>
<feature type="region of interest" description="Disordered" evidence="1">
    <location>
        <begin position="1"/>
        <end position="45"/>
    </location>
</feature>
<dbReference type="SUPFAM" id="SSF56436">
    <property type="entry name" value="C-type lectin-like"/>
    <property type="match status" value="1"/>
</dbReference>
<dbReference type="Proteomes" id="UP001642483">
    <property type="component" value="Unassembled WGS sequence"/>
</dbReference>
<comment type="caution">
    <text evidence="3">The sequence shown here is derived from an EMBL/GenBank/DDBJ whole genome shotgun (WGS) entry which is preliminary data.</text>
</comment>
<gene>
    <name evidence="3" type="ORF">CVLEPA_LOCUS3429</name>
</gene>
<feature type="domain" description="Collagenase NC10/endostatin" evidence="2">
    <location>
        <begin position="50"/>
        <end position="218"/>
    </location>
</feature>
<protein>
    <recommendedName>
        <fullName evidence="2">Collagenase NC10/endostatin domain-containing protein</fullName>
    </recommendedName>
</protein>
<dbReference type="InterPro" id="IPR016187">
    <property type="entry name" value="CTDL_fold"/>
</dbReference>
<feature type="compositionally biased region" description="Low complexity" evidence="1">
    <location>
        <begin position="13"/>
        <end position="41"/>
    </location>
</feature>
<dbReference type="EMBL" id="CAWYQH010000002">
    <property type="protein sequence ID" value="CAK8673665.1"/>
    <property type="molecule type" value="Genomic_DNA"/>
</dbReference>